<feature type="region of interest" description="Disordered" evidence="1">
    <location>
        <begin position="262"/>
        <end position="305"/>
    </location>
</feature>
<dbReference type="OrthoDB" id="9448427at2759"/>
<protein>
    <submittedName>
        <fullName evidence="3">Uncharacterized protein</fullName>
    </submittedName>
</protein>
<sequence length="305" mass="32501">MPAWLRRHQGVRVALMERLVVDLLGPNLVICGGNQYVLMAMGYFTKRSPFSTRGSIGNALRDHRDIFIEADDRGVLPSRPSPHHPSPLSCLTCLPLASPAPSHPETCISLHTTLTRSQWRVARSAISCVHSTTIKPLDDSSPTNTAGLPDSEPPSDIVAPSSSPDIWGCFRWVEWKAGVLIGGAMLVFTLLGSTVGLAVWVCQLKRQASGGRPTRTNADLVSGMGYPSSSRVVSSGHREASLKMEEVQPAEVVVEETAGMGTCTIGKQDDSGNGEADRGSSAHIDTASQSPAGPSKEEVEVLVVV</sequence>
<keyword evidence="2" id="KW-0812">Transmembrane</keyword>
<feature type="transmembrane region" description="Helical" evidence="2">
    <location>
        <begin position="179"/>
        <end position="202"/>
    </location>
</feature>
<comment type="caution">
    <text evidence="3">The sequence shown here is derived from an EMBL/GenBank/DDBJ whole genome shotgun (WGS) entry which is preliminary data.</text>
</comment>
<evidence type="ECO:0000256" key="2">
    <source>
        <dbReference type="SAM" id="Phobius"/>
    </source>
</evidence>
<proteinExistence type="predicted"/>
<dbReference type="Proteomes" id="UP001152803">
    <property type="component" value="Unassembled WGS sequence"/>
</dbReference>
<reference evidence="3" key="1">
    <citation type="journal article" date="2023" name="Science">
        <title>Genome structures resolve the early diversification of teleost fishes.</title>
        <authorList>
            <person name="Parey E."/>
            <person name="Louis A."/>
            <person name="Montfort J."/>
            <person name="Bouchez O."/>
            <person name="Roques C."/>
            <person name="Iampietro C."/>
            <person name="Lluch J."/>
            <person name="Castinel A."/>
            <person name="Donnadieu C."/>
            <person name="Desvignes T."/>
            <person name="Floi Bucao C."/>
            <person name="Jouanno E."/>
            <person name="Wen M."/>
            <person name="Mejri S."/>
            <person name="Dirks R."/>
            <person name="Jansen H."/>
            <person name="Henkel C."/>
            <person name="Chen W.J."/>
            <person name="Zahm M."/>
            <person name="Cabau C."/>
            <person name="Klopp C."/>
            <person name="Thompson A.W."/>
            <person name="Robinson-Rechavi M."/>
            <person name="Braasch I."/>
            <person name="Lecointre G."/>
            <person name="Bobe J."/>
            <person name="Postlethwait J.H."/>
            <person name="Berthelot C."/>
            <person name="Roest Crollius H."/>
            <person name="Guiguen Y."/>
        </authorList>
    </citation>
    <scope>NUCLEOTIDE SEQUENCE</scope>
    <source>
        <strain evidence="3">Concon-B</strain>
    </source>
</reference>
<feature type="compositionally biased region" description="Basic and acidic residues" evidence="1">
    <location>
        <begin position="267"/>
        <end position="280"/>
    </location>
</feature>
<gene>
    <name evidence="3" type="ORF">COCON_G00191310</name>
</gene>
<evidence type="ECO:0000313" key="3">
    <source>
        <dbReference type="EMBL" id="KAJ8256979.1"/>
    </source>
</evidence>
<dbReference type="EMBL" id="JAFJMO010000014">
    <property type="protein sequence ID" value="KAJ8256979.1"/>
    <property type="molecule type" value="Genomic_DNA"/>
</dbReference>
<feature type="region of interest" description="Disordered" evidence="1">
    <location>
        <begin position="139"/>
        <end position="158"/>
    </location>
</feature>
<accession>A0A9Q1D486</accession>
<name>A0A9Q1D486_CONCO</name>
<dbReference type="AlphaFoldDB" id="A0A9Q1D486"/>
<keyword evidence="2" id="KW-1133">Transmembrane helix</keyword>
<evidence type="ECO:0000313" key="4">
    <source>
        <dbReference type="Proteomes" id="UP001152803"/>
    </source>
</evidence>
<keyword evidence="4" id="KW-1185">Reference proteome</keyword>
<evidence type="ECO:0000256" key="1">
    <source>
        <dbReference type="SAM" id="MobiDB-lite"/>
    </source>
</evidence>
<keyword evidence="2" id="KW-0472">Membrane</keyword>
<organism evidence="3 4">
    <name type="scientific">Conger conger</name>
    <name type="common">Conger eel</name>
    <name type="synonym">Muraena conger</name>
    <dbReference type="NCBI Taxonomy" id="82655"/>
    <lineage>
        <taxon>Eukaryota</taxon>
        <taxon>Metazoa</taxon>
        <taxon>Chordata</taxon>
        <taxon>Craniata</taxon>
        <taxon>Vertebrata</taxon>
        <taxon>Euteleostomi</taxon>
        <taxon>Actinopterygii</taxon>
        <taxon>Neopterygii</taxon>
        <taxon>Teleostei</taxon>
        <taxon>Anguilliformes</taxon>
        <taxon>Congridae</taxon>
        <taxon>Conger</taxon>
    </lineage>
</organism>